<dbReference type="RefSeq" id="XP_020076787.1">
    <property type="nucleotide sequence ID" value="XM_020221073.1"/>
</dbReference>
<name>A0A1E4RKH2_9ASCO</name>
<evidence type="ECO:0000313" key="1">
    <source>
        <dbReference type="EMBL" id="ODV67720.1"/>
    </source>
</evidence>
<evidence type="ECO:0000313" key="2">
    <source>
        <dbReference type="Proteomes" id="UP000095085"/>
    </source>
</evidence>
<dbReference type="Proteomes" id="UP000095085">
    <property type="component" value="Unassembled WGS sequence"/>
</dbReference>
<dbReference type="AlphaFoldDB" id="A0A1E4RKH2"/>
<dbReference type="EMBL" id="KV454540">
    <property type="protein sequence ID" value="ODV67720.1"/>
    <property type="molecule type" value="Genomic_DNA"/>
</dbReference>
<protein>
    <submittedName>
        <fullName evidence="1">Uncharacterized protein</fullName>
    </submittedName>
</protein>
<keyword evidence="2" id="KW-1185">Reference proteome</keyword>
<sequence length="83" mass="9197">MILTGLPFRFVVPRQYIMINGPTSNIDYTISRLAPSQVSPIPLPWPLSPGSLANGNCKTCWCTGSLRVRSAWSAAVVCRYWLV</sequence>
<gene>
    <name evidence="1" type="ORF">HYPBUDRAFT_152538</name>
</gene>
<organism evidence="1 2">
    <name type="scientific">Hyphopichia burtonii NRRL Y-1933</name>
    <dbReference type="NCBI Taxonomy" id="984485"/>
    <lineage>
        <taxon>Eukaryota</taxon>
        <taxon>Fungi</taxon>
        <taxon>Dikarya</taxon>
        <taxon>Ascomycota</taxon>
        <taxon>Saccharomycotina</taxon>
        <taxon>Pichiomycetes</taxon>
        <taxon>Debaryomycetaceae</taxon>
        <taxon>Hyphopichia</taxon>
    </lineage>
</organism>
<accession>A0A1E4RKH2</accession>
<dbReference type="GeneID" id="30995623"/>
<proteinExistence type="predicted"/>
<reference evidence="2" key="1">
    <citation type="submission" date="2016-05" db="EMBL/GenBank/DDBJ databases">
        <title>Comparative genomics of biotechnologically important yeasts.</title>
        <authorList>
            <consortium name="DOE Joint Genome Institute"/>
            <person name="Riley R."/>
            <person name="Haridas S."/>
            <person name="Wolfe K.H."/>
            <person name="Lopes M.R."/>
            <person name="Hittinger C.T."/>
            <person name="Goker M."/>
            <person name="Salamov A."/>
            <person name="Wisecaver J."/>
            <person name="Long T.M."/>
            <person name="Aerts A.L."/>
            <person name="Barry K."/>
            <person name="Choi C."/>
            <person name="Clum A."/>
            <person name="Coughlan A.Y."/>
            <person name="Deshpande S."/>
            <person name="Douglass A.P."/>
            <person name="Hanson S.J."/>
            <person name="Klenk H.-P."/>
            <person name="Labutti K."/>
            <person name="Lapidus A."/>
            <person name="Lindquist E."/>
            <person name="Lipzen A."/>
            <person name="Meier-Kolthoff J.P."/>
            <person name="Ohm R.A."/>
            <person name="Otillar R.P."/>
            <person name="Pangilinan J."/>
            <person name="Peng Y."/>
            <person name="Rokas A."/>
            <person name="Rosa C.A."/>
            <person name="Scheuner C."/>
            <person name="Sibirny A.A."/>
            <person name="Slot J.C."/>
            <person name="Stielow J.B."/>
            <person name="Sun H."/>
            <person name="Kurtzman C.P."/>
            <person name="Blackwell M."/>
            <person name="Grigoriev I.V."/>
            <person name="Jeffries T.W."/>
        </authorList>
    </citation>
    <scope>NUCLEOTIDE SEQUENCE [LARGE SCALE GENOMIC DNA]</scope>
    <source>
        <strain evidence="2">NRRL Y-1933</strain>
    </source>
</reference>